<name>A0ABQ7PS72_PLUXY</name>
<feature type="compositionally biased region" description="Low complexity" evidence="1">
    <location>
        <begin position="121"/>
        <end position="134"/>
    </location>
</feature>
<proteinExistence type="predicted"/>
<sequence length="141" mass="14553">MALGGAAAWFVIRKRPFGKGGGLGSLASSQSVSFRQGSNVEFGGPGGEPAYTLEETRKGRDFSNPMYEAVTRAAAAGSPEPPIPGIYEVPDELKASVQSAVISPSSTETRAAAPGKRPRALDPAADTTADTAALVKEDRDC</sequence>
<feature type="region of interest" description="Disordered" evidence="1">
    <location>
        <begin position="100"/>
        <end position="141"/>
    </location>
</feature>
<accession>A0ABQ7PS72</accession>
<evidence type="ECO:0000256" key="1">
    <source>
        <dbReference type="SAM" id="MobiDB-lite"/>
    </source>
</evidence>
<feature type="compositionally biased region" description="Polar residues" evidence="1">
    <location>
        <begin position="100"/>
        <end position="109"/>
    </location>
</feature>
<gene>
    <name evidence="2" type="ORF">JYU34_020772</name>
</gene>
<comment type="caution">
    <text evidence="2">The sequence shown here is derived from an EMBL/GenBank/DDBJ whole genome shotgun (WGS) entry which is preliminary data.</text>
</comment>
<evidence type="ECO:0000313" key="2">
    <source>
        <dbReference type="EMBL" id="KAG7295730.1"/>
    </source>
</evidence>
<evidence type="ECO:0000313" key="3">
    <source>
        <dbReference type="Proteomes" id="UP000823941"/>
    </source>
</evidence>
<dbReference type="EMBL" id="JAHIBW010000029">
    <property type="protein sequence ID" value="KAG7295730.1"/>
    <property type="molecule type" value="Genomic_DNA"/>
</dbReference>
<reference evidence="2 3" key="1">
    <citation type="submission" date="2021-06" db="EMBL/GenBank/DDBJ databases">
        <title>A haploid diamondback moth (Plutella xylostella L.) genome assembly resolves 31 chromosomes and identifies a diamide resistance mutation.</title>
        <authorList>
            <person name="Ward C.M."/>
            <person name="Perry K.D."/>
            <person name="Baker G."/>
            <person name="Powis K."/>
            <person name="Heckel D.G."/>
            <person name="Baxter S.W."/>
        </authorList>
    </citation>
    <scope>NUCLEOTIDE SEQUENCE [LARGE SCALE GENOMIC DNA]</scope>
    <source>
        <strain evidence="2 3">LV</strain>
        <tissue evidence="2">Single pupa</tissue>
    </source>
</reference>
<protein>
    <submittedName>
        <fullName evidence="2">Uncharacterized protein</fullName>
    </submittedName>
</protein>
<organism evidence="2 3">
    <name type="scientific">Plutella xylostella</name>
    <name type="common">Diamondback moth</name>
    <name type="synonym">Plutella maculipennis</name>
    <dbReference type="NCBI Taxonomy" id="51655"/>
    <lineage>
        <taxon>Eukaryota</taxon>
        <taxon>Metazoa</taxon>
        <taxon>Ecdysozoa</taxon>
        <taxon>Arthropoda</taxon>
        <taxon>Hexapoda</taxon>
        <taxon>Insecta</taxon>
        <taxon>Pterygota</taxon>
        <taxon>Neoptera</taxon>
        <taxon>Endopterygota</taxon>
        <taxon>Lepidoptera</taxon>
        <taxon>Glossata</taxon>
        <taxon>Ditrysia</taxon>
        <taxon>Yponomeutoidea</taxon>
        <taxon>Plutellidae</taxon>
        <taxon>Plutella</taxon>
    </lineage>
</organism>
<dbReference type="Proteomes" id="UP000823941">
    <property type="component" value="Chromosome 29"/>
</dbReference>
<keyword evidence="3" id="KW-1185">Reference proteome</keyword>